<gene>
    <name evidence="3" type="ORF">HannXRQ_Chr11g0324811</name>
    <name evidence="2" type="ORF">HanXRQr2_Chr11g0470991</name>
</gene>
<dbReference type="Gramene" id="mRNA:HanXRQr2_Chr11g0470991">
    <property type="protein sequence ID" value="mRNA:HanXRQr2_Chr11g0470991"/>
    <property type="gene ID" value="HanXRQr2_Chr11g0470991"/>
</dbReference>
<dbReference type="EMBL" id="CM007900">
    <property type="protein sequence ID" value="OTG06940.1"/>
    <property type="molecule type" value="Genomic_DNA"/>
</dbReference>
<keyword evidence="1" id="KW-0472">Membrane</keyword>
<reference evidence="2" key="3">
    <citation type="submission" date="2020-06" db="EMBL/GenBank/DDBJ databases">
        <title>Helianthus annuus Genome sequencing and assembly Release 2.</title>
        <authorList>
            <person name="Gouzy J."/>
            <person name="Langlade N."/>
            <person name="Munos S."/>
        </authorList>
    </citation>
    <scope>NUCLEOTIDE SEQUENCE</scope>
    <source>
        <tissue evidence="2">Leaves</tissue>
    </source>
</reference>
<reference evidence="3" key="2">
    <citation type="submission" date="2017-02" db="EMBL/GenBank/DDBJ databases">
        <title>Sunflower complete genome.</title>
        <authorList>
            <person name="Langlade N."/>
            <person name="Munos S."/>
        </authorList>
    </citation>
    <scope>NUCLEOTIDE SEQUENCE [LARGE SCALE GENOMIC DNA]</scope>
    <source>
        <tissue evidence="3">Leaves</tissue>
    </source>
</reference>
<dbReference type="InParanoid" id="A0A251T712"/>
<evidence type="ECO:0000256" key="1">
    <source>
        <dbReference type="SAM" id="Phobius"/>
    </source>
</evidence>
<name>A0A251T712_HELAN</name>
<proteinExistence type="predicted"/>
<keyword evidence="4" id="KW-1185">Reference proteome</keyword>
<feature type="transmembrane region" description="Helical" evidence="1">
    <location>
        <begin position="20"/>
        <end position="44"/>
    </location>
</feature>
<keyword evidence="1" id="KW-0812">Transmembrane</keyword>
<evidence type="ECO:0000313" key="4">
    <source>
        <dbReference type="Proteomes" id="UP000215914"/>
    </source>
</evidence>
<protein>
    <submittedName>
        <fullName evidence="3">Uncharacterized protein</fullName>
    </submittedName>
</protein>
<dbReference type="EMBL" id="MNCJ02000326">
    <property type="protein sequence ID" value="KAF5780362.1"/>
    <property type="molecule type" value="Genomic_DNA"/>
</dbReference>
<dbReference type="Proteomes" id="UP000215914">
    <property type="component" value="Chromosome 11"/>
</dbReference>
<sequence>MLTFFVDLPLIGVKLDCLAWIWLETSQICSFLQAIVIWKVFWYLGTFCLI</sequence>
<accession>A0A251T712</accession>
<keyword evidence="1" id="KW-1133">Transmembrane helix</keyword>
<organism evidence="3 4">
    <name type="scientific">Helianthus annuus</name>
    <name type="common">Common sunflower</name>
    <dbReference type="NCBI Taxonomy" id="4232"/>
    <lineage>
        <taxon>Eukaryota</taxon>
        <taxon>Viridiplantae</taxon>
        <taxon>Streptophyta</taxon>
        <taxon>Embryophyta</taxon>
        <taxon>Tracheophyta</taxon>
        <taxon>Spermatophyta</taxon>
        <taxon>Magnoliopsida</taxon>
        <taxon>eudicotyledons</taxon>
        <taxon>Gunneridae</taxon>
        <taxon>Pentapetalae</taxon>
        <taxon>asterids</taxon>
        <taxon>campanulids</taxon>
        <taxon>Asterales</taxon>
        <taxon>Asteraceae</taxon>
        <taxon>Asteroideae</taxon>
        <taxon>Heliantheae alliance</taxon>
        <taxon>Heliantheae</taxon>
        <taxon>Helianthus</taxon>
    </lineage>
</organism>
<evidence type="ECO:0000313" key="2">
    <source>
        <dbReference type="EMBL" id="KAF5780362.1"/>
    </source>
</evidence>
<dbReference type="AlphaFoldDB" id="A0A251T712"/>
<reference evidence="2 4" key="1">
    <citation type="journal article" date="2017" name="Nature">
        <title>The sunflower genome provides insights into oil metabolism, flowering and Asterid evolution.</title>
        <authorList>
            <person name="Badouin H."/>
            <person name="Gouzy J."/>
            <person name="Grassa C.J."/>
            <person name="Murat F."/>
            <person name="Staton S.E."/>
            <person name="Cottret L."/>
            <person name="Lelandais-Briere C."/>
            <person name="Owens G.L."/>
            <person name="Carrere S."/>
            <person name="Mayjonade B."/>
            <person name="Legrand L."/>
            <person name="Gill N."/>
            <person name="Kane N.C."/>
            <person name="Bowers J.E."/>
            <person name="Hubner S."/>
            <person name="Bellec A."/>
            <person name="Berard A."/>
            <person name="Berges H."/>
            <person name="Blanchet N."/>
            <person name="Boniface M.C."/>
            <person name="Brunel D."/>
            <person name="Catrice O."/>
            <person name="Chaidir N."/>
            <person name="Claudel C."/>
            <person name="Donnadieu C."/>
            <person name="Faraut T."/>
            <person name="Fievet G."/>
            <person name="Helmstetter N."/>
            <person name="King M."/>
            <person name="Knapp S.J."/>
            <person name="Lai Z."/>
            <person name="Le Paslier M.C."/>
            <person name="Lippi Y."/>
            <person name="Lorenzon L."/>
            <person name="Mandel J.R."/>
            <person name="Marage G."/>
            <person name="Marchand G."/>
            <person name="Marquand E."/>
            <person name="Bret-Mestries E."/>
            <person name="Morien E."/>
            <person name="Nambeesan S."/>
            <person name="Nguyen T."/>
            <person name="Pegot-Espagnet P."/>
            <person name="Pouilly N."/>
            <person name="Raftis F."/>
            <person name="Sallet E."/>
            <person name="Schiex T."/>
            <person name="Thomas J."/>
            <person name="Vandecasteele C."/>
            <person name="Vares D."/>
            <person name="Vear F."/>
            <person name="Vautrin S."/>
            <person name="Crespi M."/>
            <person name="Mangin B."/>
            <person name="Burke J.M."/>
            <person name="Salse J."/>
            <person name="Munos S."/>
            <person name="Vincourt P."/>
            <person name="Rieseberg L.H."/>
            <person name="Langlade N.B."/>
        </authorList>
    </citation>
    <scope>NUCLEOTIDE SEQUENCE [LARGE SCALE GENOMIC DNA]</scope>
    <source>
        <strain evidence="4">cv. SF193</strain>
        <tissue evidence="2">Leaves</tissue>
    </source>
</reference>
<evidence type="ECO:0000313" key="3">
    <source>
        <dbReference type="EMBL" id="OTG06940.1"/>
    </source>
</evidence>